<dbReference type="Pfam" id="PF00155">
    <property type="entry name" value="Aminotran_1_2"/>
    <property type="match status" value="1"/>
</dbReference>
<dbReference type="InterPro" id="IPR015424">
    <property type="entry name" value="PyrdxlP-dep_Trfase"/>
</dbReference>
<dbReference type="OrthoDB" id="9802328at2"/>
<evidence type="ECO:0000313" key="9">
    <source>
        <dbReference type="Proteomes" id="UP000182761"/>
    </source>
</evidence>
<dbReference type="GO" id="GO:0008483">
    <property type="term" value="F:transaminase activity"/>
    <property type="evidence" value="ECO:0007669"/>
    <property type="project" value="UniProtKB-KW"/>
</dbReference>
<dbReference type="PANTHER" id="PTHR46383:SF1">
    <property type="entry name" value="ASPARTATE AMINOTRANSFERASE"/>
    <property type="match status" value="1"/>
</dbReference>
<name>A0A0X3AQ90_9FLAO</name>
<dbReference type="GO" id="GO:0006520">
    <property type="term" value="P:amino acid metabolic process"/>
    <property type="evidence" value="ECO:0007669"/>
    <property type="project" value="InterPro"/>
</dbReference>
<protein>
    <recommendedName>
        <fullName evidence="6">Aminotransferase</fullName>
        <ecNumber evidence="6">2.6.1.-</ecNumber>
    </recommendedName>
</protein>
<evidence type="ECO:0000256" key="2">
    <source>
        <dbReference type="ARBA" id="ARBA00007441"/>
    </source>
</evidence>
<dbReference type="InterPro" id="IPR050596">
    <property type="entry name" value="AspAT/PAT-like"/>
</dbReference>
<evidence type="ECO:0000256" key="4">
    <source>
        <dbReference type="ARBA" id="ARBA00022679"/>
    </source>
</evidence>
<dbReference type="EC" id="2.6.1.-" evidence="6"/>
<sequence length="394" mass="43863">MNLLSDRLNRLSYSQTFVMSNKARELKAQGINVISLTLGEPDFEIPEFVRESAIKAIKDGVKSYTPVPGYPELRKAIANKFKRDNNLEYQPDQIVVSTGGKQSIINVLLSIINDGDEVIVPAPYWVSYYEMVKLAGGENIVVKTTIDTDFKITPEQLENAITPKTKAFLFSSPCNPSGTVYTKDELYALAKVLEKYPNIIIISDEIYEYINYEGKHESIAQFPEVFEQTVTINGVSKSYAMTGWRIGYLGAPKWLSNACDKIQGQMTSGANCIAQMASITAIEANPSVINYMIDGFKKRRELVYNLLLEIPGIKVNKPAGAFYFFPDVSFYFGKTIQGHKITNSDDFALLLLEKAHVATVGGVCFGNSNCIRLSYAASEEDLIEALKRIKNTLS</sequence>
<dbReference type="InterPro" id="IPR004839">
    <property type="entry name" value="Aminotransferase_I/II_large"/>
</dbReference>
<keyword evidence="5" id="KW-0663">Pyridoxal phosphate</keyword>
<organism evidence="8 9">
    <name type="scientific">Apibacter mensalis</name>
    <dbReference type="NCBI Taxonomy" id="1586267"/>
    <lineage>
        <taxon>Bacteria</taxon>
        <taxon>Pseudomonadati</taxon>
        <taxon>Bacteroidota</taxon>
        <taxon>Flavobacteriia</taxon>
        <taxon>Flavobacteriales</taxon>
        <taxon>Weeksellaceae</taxon>
        <taxon>Apibacter</taxon>
    </lineage>
</organism>
<comment type="cofactor">
    <cofactor evidence="1 6">
        <name>pyridoxal 5'-phosphate</name>
        <dbReference type="ChEBI" id="CHEBI:597326"/>
    </cofactor>
</comment>
<gene>
    <name evidence="8" type="ORF">Ga0061079_10662</name>
</gene>
<dbReference type="InterPro" id="IPR004838">
    <property type="entry name" value="NHTrfase_class1_PyrdxlP-BS"/>
</dbReference>
<evidence type="ECO:0000256" key="5">
    <source>
        <dbReference type="ARBA" id="ARBA00022898"/>
    </source>
</evidence>
<keyword evidence="9" id="KW-1185">Reference proteome</keyword>
<dbReference type="RefSeq" id="WP_055425502.1">
    <property type="nucleotide sequence ID" value="NZ_FCOR01000006.1"/>
</dbReference>
<evidence type="ECO:0000259" key="7">
    <source>
        <dbReference type="Pfam" id="PF00155"/>
    </source>
</evidence>
<keyword evidence="3 6" id="KW-0032">Aminotransferase</keyword>
<reference evidence="8 9" key="1">
    <citation type="submission" date="2016-01" db="EMBL/GenBank/DDBJ databases">
        <authorList>
            <person name="McClelland M."/>
            <person name="Jain A."/>
            <person name="Saraogi P."/>
            <person name="Mendelson R."/>
            <person name="Westerman R."/>
            <person name="SanMiguel P."/>
            <person name="Csonka L."/>
        </authorList>
    </citation>
    <scope>NUCLEOTIDE SEQUENCE [LARGE SCALE GENOMIC DNA]</scope>
    <source>
        <strain evidence="8 9">R-53146</strain>
    </source>
</reference>
<dbReference type="GO" id="GO:0030170">
    <property type="term" value="F:pyridoxal phosphate binding"/>
    <property type="evidence" value="ECO:0007669"/>
    <property type="project" value="InterPro"/>
</dbReference>
<feature type="domain" description="Aminotransferase class I/classII large" evidence="7">
    <location>
        <begin position="32"/>
        <end position="389"/>
    </location>
</feature>
<dbReference type="FunFam" id="3.40.640.10:FF:000033">
    <property type="entry name" value="Aspartate aminotransferase"/>
    <property type="match status" value="1"/>
</dbReference>
<dbReference type="EMBL" id="FCOR01000006">
    <property type="protein sequence ID" value="CVK16297.1"/>
    <property type="molecule type" value="Genomic_DNA"/>
</dbReference>
<dbReference type="STRING" id="1586267.GCA_001418685_01147"/>
<dbReference type="InterPro" id="IPR015421">
    <property type="entry name" value="PyrdxlP-dep_Trfase_major"/>
</dbReference>
<dbReference type="AlphaFoldDB" id="A0A0X3AQ90"/>
<dbReference type="PROSITE" id="PS00105">
    <property type="entry name" value="AA_TRANSFER_CLASS_1"/>
    <property type="match status" value="1"/>
</dbReference>
<dbReference type="Proteomes" id="UP000182761">
    <property type="component" value="Unassembled WGS sequence"/>
</dbReference>
<dbReference type="Gene3D" id="3.40.640.10">
    <property type="entry name" value="Type I PLP-dependent aspartate aminotransferase-like (Major domain)"/>
    <property type="match status" value="1"/>
</dbReference>
<keyword evidence="4 6" id="KW-0808">Transferase</keyword>
<proteinExistence type="inferred from homology"/>
<evidence type="ECO:0000256" key="1">
    <source>
        <dbReference type="ARBA" id="ARBA00001933"/>
    </source>
</evidence>
<dbReference type="SUPFAM" id="SSF53383">
    <property type="entry name" value="PLP-dependent transferases"/>
    <property type="match status" value="1"/>
</dbReference>
<dbReference type="Gene3D" id="3.90.1150.10">
    <property type="entry name" value="Aspartate Aminotransferase, domain 1"/>
    <property type="match status" value="1"/>
</dbReference>
<accession>A0A0X3AQ90</accession>
<dbReference type="PANTHER" id="PTHR46383">
    <property type="entry name" value="ASPARTATE AMINOTRANSFERASE"/>
    <property type="match status" value="1"/>
</dbReference>
<evidence type="ECO:0000313" key="8">
    <source>
        <dbReference type="EMBL" id="CVK16297.1"/>
    </source>
</evidence>
<comment type="similarity">
    <text evidence="2 6">Belongs to the class-I pyridoxal-phosphate-dependent aminotransferase family.</text>
</comment>
<evidence type="ECO:0000256" key="6">
    <source>
        <dbReference type="RuleBase" id="RU000481"/>
    </source>
</evidence>
<evidence type="ECO:0000256" key="3">
    <source>
        <dbReference type="ARBA" id="ARBA00022576"/>
    </source>
</evidence>
<dbReference type="CDD" id="cd00609">
    <property type="entry name" value="AAT_like"/>
    <property type="match status" value="1"/>
</dbReference>
<dbReference type="InterPro" id="IPR015422">
    <property type="entry name" value="PyrdxlP-dep_Trfase_small"/>
</dbReference>